<name>A0AA36ITA5_9DINO</name>
<comment type="caution">
    <text evidence="2">The sequence shown here is derived from an EMBL/GenBank/DDBJ whole genome shotgun (WGS) entry which is preliminary data.</text>
</comment>
<accession>A0AA36ITA5</accession>
<dbReference type="EMBL" id="CAUJNA010002340">
    <property type="protein sequence ID" value="CAJ1392494.1"/>
    <property type="molecule type" value="Genomic_DNA"/>
</dbReference>
<protein>
    <submittedName>
        <fullName evidence="2">Uncharacterized protein</fullName>
    </submittedName>
</protein>
<proteinExistence type="predicted"/>
<organism evidence="2 3">
    <name type="scientific">Effrenium voratum</name>
    <dbReference type="NCBI Taxonomy" id="2562239"/>
    <lineage>
        <taxon>Eukaryota</taxon>
        <taxon>Sar</taxon>
        <taxon>Alveolata</taxon>
        <taxon>Dinophyceae</taxon>
        <taxon>Suessiales</taxon>
        <taxon>Symbiodiniaceae</taxon>
        <taxon>Effrenium</taxon>
    </lineage>
</organism>
<feature type="region of interest" description="Disordered" evidence="1">
    <location>
        <begin position="153"/>
        <end position="193"/>
    </location>
</feature>
<reference evidence="2" key="1">
    <citation type="submission" date="2023-08" db="EMBL/GenBank/DDBJ databases">
        <authorList>
            <person name="Chen Y."/>
            <person name="Shah S."/>
            <person name="Dougan E. K."/>
            <person name="Thang M."/>
            <person name="Chan C."/>
        </authorList>
    </citation>
    <scope>NUCLEOTIDE SEQUENCE</scope>
</reference>
<feature type="region of interest" description="Disordered" evidence="1">
    <location>
        <begin position="59"/>
        <end position="82"/>
    </location>
</feature>
<feature type="region of interest" description="Disordered" evidence="1">
    <location>
        <begin position="1"/>
        <end position="22"/>
    </location>
</feature>
<keyword evidence="3" id="KW-1185">Reference proteome</keyword>
<feature type="compositionally biased region" description="Basic and acidic residues" evidence="1">
    <location>
        <begin position="67"/>
        <end position="77"/>
    </location>
</feature>
<dbReference type="Proteomes" id="UP001178507">
    <property type="component" value="Unassembled WGS sequence"/>
</dbReference>
<feature type="compositionally biased region" description="Basic and acidic residues" evidence="1">
    <location>
        <begin position="180"/>
        <end position="190"/>
    </location>
</feature>
<gene>
    <name evidence="2" type="ORF">EVOR1521_LOCUS17574</name>
</gene>
<evidence type="ECO:0000256" key="1">
    <source>
        <dbReference type="SAM" id="MobiDB-lite"/>
    </source>
</evidence>
<evidence type="ECO:0000313" key="3">
    <source>
        <dbReference type="Proteomes" id="UP001178507"/>
    </source>
</evidence>
<dbReference type="AlphaFoldDB" id="A0AA36ITA5"/>
<feature type="non-terminal residue" evidence="2">
    <location>
        <position position="1"/>
    </location>
</feature>
<sequence>AHNIVADPAYAGKRRDQGVQSPSNGVRKALEYAQGCAQDHELLFQQSMKRKGRLTADITGAGQHPRPKLEGHNKKAPEGGNPMMMRSGASHILNPREDDPPPPDRICTARKARGEFKEGYSAECNKMAINWNQDLYRFEVLAYGGEGTRPLYRSTSCPPKHSARNPVTGEQQDGYRTPRRPTEHEQKAREMSGQGVRLLTDHSILEEKAQQHRDGRLTGDENFAKLCKAGVELGAARHAEVSKIKATQWRGLSTNVANALRWED</sequence>
<evidence type="ECO:0000313" key="2">
    <source>
        <dbReference type="EMBL" id="CAJ1392494.1"/>
    </source>
</evidence>